<dbReference type="InterPro" id="IPR011527">
    <property type="entry name" value="ABC1_TM_dom"/>
</dbReference>
<keyword evidence="7 9" id="KW-1133">Transmembrane helix</keyword>
<dbReference type="SUPFAM" id="SSF90123">
    <property type="entry name" value="ABC transporter transmembrane region"/>
    <property type="match status" value="1"/>
</dbReference>
<evidence type="ECO:0000256" key="9">
    <source>
        <dbReference type="SAM" id="Phobius"/>
    </source>
</evidence>
<dbReference type="GO" id="GO:0016887">
    <property type="term" value="F:ATP hydrolysis activity"/>
    <property type="evidence" value="ECO:0007669"/>
    <property type="project" value="InterPro"/>
</dbReference>
<dbReference type="RefSeq" id="WP_010768215.1">
    <property type="nucleotide sequence ID" value="NZ_ASWE01000003.1"/>
</dbReference>
<dbReference type="GO" id="GO:0015421">
    <property type="term" value="F:ABC-type oligopeptide transporter activity"/>
    <property type="evidence" value="ECO:0007669"/>
    <property type="project" value="TreeGrafter"/>
</dbReference>
<keyword evidence="13" id="KW-1185">Reference proteome</keyword>
<proteinExistence type="predicted"/>
<protein>
    <recommendedName>
        <fullName evidence="14">ABC transporter ATP-binding protein/permease</fullName>
    </recommendedName>
</protein>
<dbReference type="GO" id="GO:0005524">
    <property type="term" value="F:ATP binding"/>
    <property type="evidence" value="ECO:0007669"/>
    <property type="project" value="UniProtKB-KW"/>
</dbReference>
<keyword evidence="8 9" id="KW-0472">Membrane</keyword>
<dbReference type="HOGENOM" id="CLU_000604_84_9_9"/>
<dbReference type="InterPro" id="IPR003593">
    <property type="entry name" value="AAA+_ATPase"/>
</dbReference>
<name>R3WSD1_9ENTE</name>
<feature type="domain" description="ABC transporter" evidence="10">
    <location>
        <begin position="327"/>
        <end position="561"/>
    </location>
</feature>
<dbReference type="InterPro" id="IPR003439">
    <property type="entry name" value="ABC_transporter-like_ATP-bd"/>
</dbReference>
<dbReference type="Proteomes" id="UP000013785">
    <property type="component" value="Unassembled WGS sequence"/>
</dbReference>
<evidence type="ECO:0000256" key="7">
    <source>
        <dbReference type="ARBA" id="ARBA00022989"/>
    </source>
</evidence>
<dbReference type="OrthoDB" id="9806127at2"/>
<evidence type="ECO:0000259" key="11">
    <source>
        <dbReference type="PROSITE" id="PS50929"/>
    </source>
</evidence>
<evidence type="ECO:0000256" key="5">
    <source>
        <dbReference type="ARBA" id="ARBA00022741"/>
    </source>
</evidence>
<dbReference type="SMART" id="SM00382">
    <property type="entry name" value="AAA"/>
    <property type="match status" value="1"/>
</dbReference>
<keyword evidence="4 9" id="KW-0812">Transmembrane</keyword>
<evidence type="ECO:0000256" key="2">
    <source>
        <dbReference type="ARBA" id="ARBA00022448"/>
    </source>
</evidence>
<evidence type="ECO:0000256" key="3">
    <source>
        <dbReference type="ARBA" id="ARBA00022475"/>
    </source>
</evidence>
<evidence type="ECO:0000256" key="6">
    <source>
        <dbReference type="ARBA" id="ARBA00022840"/>
    </source>
</evidence>
<feature type="domain" description="ABC transmembrane type-1" evidence="11">
    <location>
        <begin position="15"/>
        <end position="296"/>
    </location>
</feature>
<feature type="transmembrane region" description="Helical" evidence="9">
    <location>
        <begin position="15"/>
        <end position="36"/>
    </location>
</feature>
<keyword evidence="5" id="KW-0547">Nucleotide-binding</keyword>
<reference evidence="12 13" key="1">
    <citation type="submission" date="2013-02" db="EMBL/GenBank/DDBJ databases">
        <title>The Genome Sequence of Enterococcus phoeniculicola BAA-412.</title>
        <authorList>
            <consortium name="The Broad Institute Genome Sequencing Platform"/>
            <consortium name="The Broad Institute Genome Sequencing Center for Infectious Disease"/>
            <person name="Earl A.M."/>
            <person name="Gilmore M.S."/>
            <person name="Lebreton F."/>
            <person name="Walker B."/>
            <person name="Young S.K."/>
            <person name="Zeng Q."/>
            <person name="Gargeya S."/>
            <person name="Fitzgerald M."/>
            <person name="Haas B."/>
            <person name="Abouelleil A."/>
            <person name="Alvarado L."/>
            <person name="Arachchi H.M."/>
            <person name="Berlin A.M."/>
            <person name="Chapman S.B."/>
            <person name="Dewar J."/>
            <person name="Goldberg J."/>
            <person name="Griggs A."/>
            <person name="Gujja S."/>
            <person name="Hansen M."/>
            <person name="Howarth C."/>
            <person name="Imamovic A."/>
            <person name="Larimer J."/>
            <person name="McCowan C."/>
            <person name="Murphy C."/>
            <person name="Neiman D."/>
            <person name="Pearson M."/>
            <person name="Priest M."/>
            <person name="Roberts A."/>
            <person name="Saif S."/>
            <person name="Shea T."/>
            <person name="Sisk P."/>
            <person name="Sykes S."/>
            <person name="Wortman J."/>
            <person name="Nusbaum C."/>
            <person name="Birren B."/>
        </authorList>
    </citation>
    <scope>NUCLEOTIDE SEQUENCE [LARGE SCALE GENOMIC DNA]</scope>
    <source>
        <strain evidence="12 13">ATCC BAA-412</strain>
    </source>
</reference>
<accession>R3WSD1</accession>
<dbReference type="GO" id="GO:0005886">
    <property type="term" value="C:plasma membrane"/>
    <property type="evidence" value="ECO:0007669"/>
    <property type="project" value="UniProtKB-SubCell"/>
</dbReference>
<keyword evidence="2" id="KW-0813">Transport</keyword>
<dbReference type="InterPro" id="IPR039421">
    <property type="entry name" value="Type_1_exporter"/>
</dbReference>
<feature type="transmembrane region" description="Helical" evidence="9">
    <location>
        <begin position="156"/>
        <end position="175"/>
    </location>
</feature>
<gene>
    <name evidence="12" type="ORF">UC3_01552</name>
</gene>
<comment type="caution">
    <text evidence="12">The sequence shown here is derived from an EMBL/GenBank/DDBJ whole genome shotgun (WGS) entry which is preliminary data.</text>
</comment>
<comment type="subcellular location">
    <subcellularLocation>
        <location evidence="1">Cell membrane</location>
        <topology evidence="1">Multi-pass membrane protein</topology>
    </subcellularLocation>
</comment>
<dbReference type="Gene3D" id="1.20.1560.10">
    <property type="entry name" value="ABC transporter type 1, transmembrane domain"/>
    <property type="match status" value="1"/>
</dbReference>
<dbReference type="FunFam" id="3.40.50.300:FF:000854">
    <property type="entry name" value="Multidrug ABC transporter ATP-binding protein"/>
    <property type="match status" value="1"/>
</dbReference>
<dbReference type="PANTHER" id="PTHR43394:SF1">
    <property type="entry name" value="ATP-BINDING CASSETTE SUB-FAMILY B MEMBER 10, MITOCHONDRIAL"/>
    <property type="match status" value="1"/>
</dbReference>
<evidence type="ECO:0000256" key="1">
    <source>
        <dbReference type="ARBA" id="ARBA00004651"/>
    </source>
</evidence>
<keyword evidence="3" id="KW-1003">Cell membrane</keyword>
<dbReference type="Pfam" id="PF00005">
    <property type="entry name" value="ABC_tran"/>
    <property type="match status" value="1"/>
</dbReference>
<dbReference type="SUPFAM" id="SSF52540">
    <property type="entry name" value="P-loop containing nucleoside triphosphate hydrolases"/>
    <property type="match status" value="1"/>
</dbReference>
<evidence type="ECO:0008006" key="14">
    <source>
        <dbReference type="Google" id="ProtNLM"/>
    </source>
</evidence>
<dbReference type="Gene3D" id="3.40.50.300">
    <property type="entry name" value="P-loop containing nucleotide triphosphate hydrolases"/>
    <property type="match status" value="1"/>
</dbReference>
<keyword evidence="6" id="KW-0067">ATP-binding</keyword>
<evidence type="ECO:0000313" key="13">
    <source>
        <dbReference type="Proteomes" id="UP000013785"/>
    </source>
</evidence>
<sequence length="572" mass="64609">MIDRRLFQLTEKKNLILLVVVRLLNLFSSILLWWTISIELSNYFYTKTGHSALLVSVLFGVCILKIILSKCQEILTFRASSELRLHLRKEIVAKSFRLGKSQNQLPSSTLAQLSVDGIEQLEIYYARFLPQLFYCLFASFMIFFTLGMFAWKPALLLLLCMPLIPLVIMGVMKIAKRILSGYWTTYTDLGVKFHENLSGLSTLKAYNQDEAKQLEASSNAEKFRKVTMSLLSMQLNSITIMDIVSYCGAAAGIGVALFSYQQGNLSFEGMLMFLLLSAEFFIPMRQLGSLFHVAMNGISACKKLFDYLERTEPAYGKTVLETPVETLKLENVSFSYSENSPALDSVNLSLAKGEFTAVVGKSGSGKSTLVRLILHHLTDYQGAIFWNQTELRQLSKQTLLQHALLVDNHGYLYPKTIKENLLVGNRHASDEAIWKILDKVQLTSFIKQLPHQLEEPLYENGGNLSGGQRQRLLLARALLKEADFYLFDEITSGVDLKSEKIILSCLKELAKTRIVLFISHRLYNVLEADQVFVFENSHLVAAGTPAELKDTSAYFKDYFEDEQVLLSGGTEF</sequence>
<dbReference type="EMBL" id="AJAT01000013">
    <property type="protein sequence ID" value="EOL44735.1"/>
    <property type="molecule type" value="Genomic_DNA"/>
</dbReference>
<feature type="transmembrane region" description="Helical" evidence="9">
    <location>
        <begin position="48"/>
        <end position="68"/>
    </location>
</feature>
<dbReference type="InterPro" id="IPR017871">
    <property type="entry name" value="ABC_transporter-like_CS"/>
</dbReference>
<dbReference type="PROSITE" id="PS50893">
    <property type="entry name" value="ABC_TRANSPORTER_2"/>
    <property type="match status" value="1"/>
</dbReference>
<dbReference type="InterPro" id="IPR027417">
    <property type="entry name" value="P-loop_NTPase"/>
</dbReference>
<evidence type="ECO:0000313" key="12">
    <source>
        <dbReference type="EMBL" id="EOL44735.1"/>
    </source>
</evidence>
<dbReference type="PROSITE" id="PS00211">
    <property type="entry name" value="ABC_TRANSPORTER_1"/>
    <property type="match status" value="1"/>
</dbReference>
<feature type="transmembrane region" description="Helical" evidence="9">
    <location>
        <begin position="238"/>
        <end position="259"/>
    </location>
</feature>
<dbReference type="STRING" id="154621.RV11_GL002484"/>
<feature type="transmembrane region" description="Helical" evidence="9">
    <location>
        <begin position="132"/>
        <end position="150"/>
    </location>
</feature>
<evidence type="ECO:0000256" key="4">
    <source>
        <dbReference type="ARBA" id="ARBA00022692"/>
    </source>
</evidence>
<dbReference type="InterPro" id="IPR036640">
    <property type="entry name" value="ABC1_TM_sf"/>
</dbReference>
<dbReference type="PATRIC" id="fig|1158610.3.peg.1537"/>
<evidence type="ECO:0000259" key="10">
    <source>
        <dbReference type="PROSITE" id="PS50893"/>
    </source>
</evidence>
<evidence type="ECO:0000256" key="8">
    <source>
        <dbReference type="ARBA" id="ARBA00023136"/>
    </source>
</evidence>
<dbReference type="AlphaFoldDB" id="R3WSD1"/>
<dbReference type="PANTHER" id="PTHR43394">
    <property type="entry name" value="ATP-DEPENDENT PERMEASE MDL1, MITOCHONDRIAL"/>
    <property type="match status" value="1"/>
</dbReference>
<dbReference type="Pfam" id="PF00664">
    <property type="entry name" value="ABC_membrane"/>
    <property type="match status" value="1"/>
</dbReference>
<organism evidence="12 13">
    <name type="scientific">Enterococcus phoeniculicola ATCC BAA-412</name>
    <dbReference type="NCBI Taxonomy" id="1158610"/>
    <lineage>
        <taxon>Bacteria</taxon>
        <taxon>Bacillati</taxon>
        <taxon>Bacillota</taxon>
        <taxon>Bacilli</taxon>
        <taxon>Lactobacillales</taxon>
        <taxon>Enterococcaceae</taxon>
        <taxon>Enterococcus</taxon>
    </lineage>
</organism>
<dbReference type="PROSITE" id="PS50929">
    <property type="entry name" value="ABC_TM1F"/>
    <property type="match status" value="1"/>
</dbReference>
<dbReference type="eggNOG" id="COG4988">
    <property type="taxonomic scope" value="Bacteria"/>
</dbReference>